<sequence>RLISVHGVQEIHRRKAERVYDSCLSACRCHWGNAASLGTFSNSEVDGSRWEQDPDYRRDGQTLPTEPLQQLLCAQRRMRKSVVVVQSLSDSHLFQHQKRFLTNQHFPSADDVQTDGCHRLAPFQGGEFLCVIPFSEIGLTVYRNLNSSGSYTER</sequence>
<keyword evidence="2" id="KW-1185">Reference proteome</keyword>
<dbReference type="EMBL" id="BGPR01031084">
    <property type="protein sequence ID" value="GBO03944.1"/>
    <property type="molecule type" value="Genomic_DNA"/>
</dbReference>
<accession>A0A4Y2TW81</accession>
<comment type="caution">
    <text evidence="1">The sequence shown here is derived from an EMBL/GenBank/DDBJ whole genome shotgun (WGS) entry which is preliminary data.</text>
</comment>
<evidence type="ECO:0000313" key="2">
    <source>
        <dbReference type="Proteomes" id="UP000499080"/>
    </source>
</evidence>
<feature type="non-terminal residue" evidence="1">
    <location>
        <position position="1"/>
    </location>
</feature>
<proteinExistence type="predicted"/>
<organism evidence="1 2">
    <name type="scientific">Araneus ventricosus</name>
    <name type="common">Orbweaver spider</name>
    <name type="synonym">Epeira ventricosa</name>
    <dbReference type="NCBI Taxonomy" id="182803"/>
    <lineage>
        <taxon>Eukaryota</taxon>
        <taxon>Metazoa</taxon>
        <taxon>Ecdysozoa</taxon>
        <taxon>Arthropoda</taxon>
        <taxon>Chelicerata</taxon>
        <taxon>Arachnida</taxon>
        <taxon>Araneae</taxon>
        <taxon>Araneomorphae</taxon>
        <taxon>Entelegynae</taxon>
        <taxon>Araneoidea</taxon>
        <taxon>Araneidae</taxon>
        <taxon>Araneus</taxon>
    </lineage>
</organism>
<protein>
    <submittedName>
        <fullName evidence="1">Uncharacterized protein</fullName>
    </submittedName>
</protein>
<dbReference type="Proteomes" id="UP000499080">
    <property type="component" value="Unassembled WGS sequence"/>
</dbReference>
<gene>
    <name evidence="1" type="ORF">AVEN_66017_1</name>
</gene>
<evidence type="ECO:0000313" key="1">
    <source>
        <dbReference type="EMBL" id="GBO03944.1"/>
    </source>
</evidence>
<dbReference type="AlphaFoldDB" id="A0A4Y2TW81"/>
<name>A0A4Y2TW81_ARAVE</name>
<reference evidence="1 2" key="1">
    <citation type="journal article" date="2019" name="Sci. Rep.">
        <title>Orb-weaving spider Araneus ventricosus genome elucidates the spidroin gene catalogue.</title>
        <authorList>
            <person name="Kono N."/>
            <person name="Nakamura H."/>
            <person name="Ohtoshi R."/>
            <person name="Moran D.A.P."/>
            <person name="Shinohara A."/>
            <person name="Yoshida Y."/>
            <person name="Fujiwara M."/>
            <person name="Mori M."/>
            <person name="Tomita M."/>
            <person name="Arakawa K."/>
        </authorList>
    </citation>
    <scope>NUCLEOTIDE SEQUENCE [LARGE SCALE GENOMIC DNA]</scope>
</reference>